<dbReference type="Proteomes" id="UP000184498">
    <property type="component" value="Unassembled WGS sequence"/>
</dbReference>
<gene>
    <name evidence="1" type="ORF">SAMN05444371_1582</name>
</gene>
<reference evidence="2" key="1">
    <citation type="submission" date="2016-11" db="EMBL/GenBank/DDBJ databases">
        <authorList>
            <person name="Varghese N."/>
            <person name="Submissions S."/>
        </authorList>
    </citation>
    <scope>NUCLEOTIDE SEQUENCE [LARGE SCALE GENOMIC DNA]</scope>
    <source>
        <strain evidence="2">DSM 18016</strain>
    </source>
</reference>
<name>A0A1M6QYE5_9FLAO</name>
<dbReference type="AlphaFoldDB" id="A0A1M6QYE5"/>
<sequence>MKSISINLYSIEELSKEAKELAFEKYQYFNVEFWNWYNTQYEDFTEIAKTIGIDIHEDGIYFSGFWSQGDGSTFKSRIDAEKFIEGIKQGKWKEFAPTLEFDFAPCPCDKRVIALILNGTIDCSWHTDTPNRGYWLDFTLDYYWSSVYKRDFPNIDRELEKLDGWVQEILNILNRHLYKSLEQEYEYQTSPEALKETFIANEYLFTEDGKMADRLLNLAV</sequence>
<proteinExistence type="predicted"/>
<accession>A0A1M6QYE5</accession>
<evidence type="ECO:0000313" key="2">
    <source>
        <dbReference type="Proteomes" id="UP000184498"/>
    </source>
</evidence>
<dbReference type="STRING" id="216903.SAMN05444371_1582"/>
<dbReference type="EMBL" id="FRAM01000002">
    <property type="protein sequence ID" value="SHK25176.1"/>
    <property type="molecule type" value="Genomic_DNA"/>
</dbReference>
<dbReference type="OrthoDB" id="791062at2"/>
<protein>
    <submittedName>
        <fullName evidence="1">Uncharacterized protein</fullName>
    </submittedName>
</protein>
<organism evidence="1 2">
    <name type="scientific">Epilithonimonas mollis</name>
    <dbReference type="NCBI Taxonomy" id="216903"/>
    <lineage>
        <taxon>Bacteria</taxon>
        <taxon>Pseudomonadati</taxon>
        <taxon>Bacteroidota</taxon>
        <taxon>Flavobacteriia</taxon>
        <taxon>Flavobacteriales</taxon>
        <taxon>Weeksellaceae</taxon>
        <taxon>Chryseobacterium group</taxon>
        <taxon>Epilithonimonas</taxon>
    </lineage>
</organism>
<keyword evidence="2" id="KW-1185">Reference proteome</keyword>
<dbReference type="RefSeq" id="WP_072997271.1">
    <property type="nucleotide sequence ID" value="NZ_FRAM01000002.1"/>
</dbReference>
<evidence type="ECO:0000313" key="1">
    <source>
        <dbReference type="EMBL" id="SHK25176.1"/>
    </source>
</evidence>